<reference evidence="2 3" key="1">
    <citation type="submission" date="2016-11" db="EMBL/GenBank/DDBJ databases">
        <title>Draft Genome Sequences of Nine Cyanobacterial Strains from Diverse Habitats.</title>
        <authorList>
            <person name="Zhu T."/>
            <person name="Hou S."/>
            <person name="Lu X."/>
            <person name="Hess W.R."/>
        </authorList>
    </citation>
    <scope>NUCLEOTIDE SEQUENCE [LARGE SCALE GENOMIC DNA]</scope>
    <source>
        <strain evidence="2 3">NIES-593</strain>
    </source>
</reference>
<keyword evidence="1" id="KW-0812">Transmembrane</keyword>
<keyword evidence="1" id="KW-1133">Transmembrane helix</keyword>
<dbReference type="STRING" id="1921803.NIES593_11025"/>
<accession>A0A1U7HHF8</accession>
<sequence>MTLNPAIMKAVEQSGYRVTVGDVAAKAGLEVNLAQQGLLALASDAGGHMQVSDVGEIVYLFPKDFRAILRNKYWQLQLKEWWEKVWKVVFYLIRISFGIVLIASIVLMTIAILIILSSSRDNENSSDRGDGRGMIFLPSYWDIFWILDPGYDYNRDRYRQRSADRASEFSKQMNFLEAIFSFLFGDGNPNFDLEERRWQQIGTVIRNSGGAVVAQQIAPYLDNINAYNSENEDYILPVLARFNGYPQVSPAGEIIYYFPQLQVTARRQEQQSVAPYLREKLWRFSEAGSGQITLAVGLGIVQFVLAIILGSLLRDYPVAGGLIGFVSAIYGVLLAYATGFLVIPAIRYFWIQWRNSRIQERNQKREARAALVSNPDAQLKQKLDYARQFANQKVITDADITYSTEKDLLEQESERSDKIDEEWRRRLESGF</sequence>
<protein>
    <submittedName>
        <fullName evidence="2">Uncharacterized protein</fullName>
    </submittedName>
</protein>
<organism evidence="2 3">
    <name type="scientific">Hydrococcus rivularis NIES-593</name>
    <dbReference type="NCBI Taxonomy" id="1921803"/>
    <lineage>
        <taxon>Bacteria</taxon>
        <taxon>Bacillati</taxon>
        <taxon>Cyanobacteriota</taxon>
        <taxon>Cyanophyceae</taxon>
        <taxon>Pleurocapsales</taxon>
        <taxon>Hydrococcaceae</taxon>
        <taxon>Hydrococcus</taxon>
    </lineage>
</organism>
<gene>
    <name evidence="2" type="ORF">NIES593_11025</name>
</gene>
<feature type="transmembrane region" description="Helical" evidence="1">
    <location>
        <begin position="292"/>
        <end position="313"/>
    </location>
</feature>
<evidence type="ECO:0000256" key="1">
    <source>
        <dbReference type="SAM" id="Phobius"/>
    </source>
</evidence>
<name>A0A1U7HHF8_9CYAN</name>
<evidence type="ECO:0000313" key="2">
    <source>
        <dbReference type="EMBL" id="OKH22991.1"/>
    </source>
</evidence>
<dbReference type="OrthoDB" id="5501559at2"/>
<proteinExistence type="predicted"/>
<dbReference type="PANTHER" id="PTHR47380">
    <property type="entry name" value="OS02G0533000 PROTEIN"/>
    <property type="match status" value="1"/>
</dbReference>
<dbReference type="PANTHER" id="PTHR47380:SF4">
    <property type="entry name" value="OS02G0533000 PROTEIN"/>
    <property type="match status" value="1"/>
</dbReference>
<dbReference type="InterPro" id="IPR044200">
    <property type="entry name" value="At5g03900-like"/>
</dbReference>
<comment type="caution">
    <text evidence="2">The sequence shown here is derived from an EMBL/GenBank/DDBJ whole genome shotgun (WGS) entry which is preliminary data.</text>
</comment>
<dbReference type="Proteomes" id="UP000186868">
    <property type="component" value="Unassembled WGS sequence"/>
</dbReference>
<dbReference type="RefSeq" id="WP_073599625.1">
    <property type="nucleotide sequence ID" value="NZ_MRCB01000011.1"/>
</dbReference>
<dbReference type="EMBL" id="MRCB01000011">
    <property type="protein sequence ID" value="OKH22991.1"/>
    <property type="molecule type" value="Genomic_DNA"/>
</dbReference>
<feature type="transmembrane region" description="Helical" evidence="1">
    <location>
        <begin position="325"/>
        <end position="350"/>
    </location>
</feature>
<keyword evidence="3" id="KW-1185">Reference proteome</keyword>
<dbReference type="AlphaFoldDB" id="A0A1U7HHF8"/>
<keyword evidence="1" id="KW-0472">Membrane</keyword>
<evidence type="ECO:0000313" key="3">
    <source>
        <dbReference type="Proteomes" id="UP000186868"/>
    </source>
</evidence>
<feature type="transmembrane region" description="Helical" evidence="1">
    <location>
        <begin position="88"/>
        <end position="116"/>
    </location>
</feature>